<protein>
    <submittedName>
        <fullName evidence="1">Uncharacterized protein</fullName>
    </submittedName>
</protein>
<organism evidence="1 2">
    <name type="scientific">Hymenolepis diminuta</name>
    <name type="common">Rat tapeworm</name>
    <dbReference type="NCBI Taxonomy" id="6216"/>
    <lineage>
        <taxon>Eukaryota</taxon>
        <taxon>Metazoa</taxon>
        <taxon>Spiralia</taxon>
        <taxon>Lophotrochozoa</taxon>
        <taxon>Platyhelminthes</taxon>
        <taxon>Cestoda</taxon>
        <taxon>Eucestoda</taxon>
        <taxon>Cyclophyllidea</taxon>
        <taxon>Hymenolepididae</taxon>
        <taxon>Hymenolepis</taxon>
    </lineage>
</organism>
<keyword evidence="2" id="KW-1185">Reference proteome</keyword>
<reference evidence="1 2" key="1">
    <citation type="submission" date="2019-07" db="EMBL/GenBank/DDBJ databases">
        <authorList>
            <person name="Jastrzebski P J."/>
            <person name="Paukszto L."/>
            <person name="Jastrzebski P J."/>
        </authorList>
    </citation>
    <scope>NUCLEOTIDE SEQUENCE [LARGE SCALE GENOMIC DNA]</scope>
    <source>
        <strain evidence="1 2">WMS-il1</strain>
    </source>
</reference>
<evidence type="ECO:0000313" key="2">
    <source>
        <dbReference type="Proteomes" id="UP000321570"/>
    </source>
</evidence>
<dbReference type="EMBL" id="CABIJS010000199">
    <property type="protein sequence ID" value="VUZ46082.1"/>
    <property type="molecule type" value="Genomic_DNA"/>
</dbReference>
<name>A0A564YFL8_HYMDI</name>
<sequence length="60" mass="7194">MEKRLTDPSNFIGCLFPFLTNHFFDELFRIFQLKLIQDFVFIYFGCLFSGRVTDKHITLI</sequence>
<gene>
    <name evidence="1" type="ORF">WMSIL1_LOCUS5799</name>
</gene>
<accession>A0A564YFL8</accession>
<dbReference type="Proteomes" id="UP000321570">
    <property type="component" value="Unassembled WGS sequence"/>
</dbReference>
<dbReference type="AlphaFoldDB" id="A0A564YFL8"/>
<proteinExistence type="predicted"/>
<evidence type="ECO:0000313" key="1">
    <source>
        <dbReference type="EMBL" id="VUZ46082.1"/>
    </source>
</evidence>